<comment type="caution">
    <text evidence="1">The sequence shown here is derived from an EMBL/GenBank/DDBJ whole genome shotgun (WGS) entry which is preliminary data.</text>
</comment>
<proteinExistence type="predicted"/>
<accession>A0A4C1U2B8</accession>
<evidence type="ECO:0000313" key="2">
    <source>
        <dbReference type="Proteomes" id="UP000299102"/>
    </source>
</evidence>
<sequence length="238" mass="26427">MLYSWSSIIASPNAAGRHAGVSTARDMLYGRFLKGSPRHRSHWIPTRGGSILPIRRGSGRVEYGSYGLRPNYDRVLHVLISSHEAIGSIHGNRRSYIASGSVPREASRLRIDPDVGAGLVAMVVDDFTSDWSELEVRVFPQSRRIYKIQMSTASHGERLQVVGDPVISGQLDPSASRGDVASPCMPYRIYYGERSEELFNLIPAANFRRRVPLAGNTITTVRRVELPFGLIKKKTGHK</sequence>
<reference evidence="1 2" key="1">
    <citation type="journal article" date="2019" name="Commun. Biol.">
        <title>The bagworm genome reveals a unique fibroin gene that provides high tensile strength.</title>
        <authorList>
            <person name="Kono N."/>
            <person name="Nakamura H."/>
            <person name="Ohtoshi R."/>
            <person name="Tomita M."/>
            <person name="Numata K."/>
            <person name="Arakawa K."/>
        </authorList>
    </citation>
    <scope>NUCLEOTIDE SEQUENCE [LARGE SCALE GENOMIC DNA]</scope>
</reference>
<evidence type="ECO:0000313" key="1">
    <source>
        <dbReference type="EMBL" id="GBP20452.1"/>
    </source>
</evidence>
<name>A0A4C1U2B8_EUMVA</name>
<gene>
    <name evidence="1" type="ORF">EVAR_14701_1</name>
</gene>
<dbReference type="OrthoDB" id="7480422at2759"/>
<dbReference type="AlphaFoldDB" id="A0A4C1U2B8"/>
<protein>
    <submittedName>
        <fullName evidence="1">Uncharacterized protein</fullName>
    </submittedName>
</protein>
<organism evidence="1 2">
    <name type="scientific">Eumeta variegata</name>
    <name type="common">Bagworm moth</name>
    <name type="synonym">Eumeta japonica</name>
    <dbReference type="NCBI Taxonomy" id="151549"/>
    <lineage>
        <taxon>Eukaryota</taxon>
        <taxon>Metazoa</taxon>
        <taxon>Ecdysozoa</taxon>
        <taxon>Arthropoda</taxon>
        <taxon>Hexapoda</taxon>
        <taxon>Insecta</taxon>
        <taxon>Pterygota</taxon>
        <taxon>Neoptera</taxon>
        <taxon>Endopterygota</taxon>
        <taxon>Lepidoptera</taxon>
        <taxon>Glossata</taxon>
        <taxon>Ditrysia</taxon>
        <taxon>Tineoidea</taxon>
        <taxon>Psychidae</taxon>
        <taxon>Oiketicinae</taxon>
        <taxon>Eumeta</taxon>
    </lineage>
</organism>
<dbReference type="Proteomes" id="UP000299102">
    <property type="component" value="Unassembled WGS sequence"/>
</dbReference>
<keyword evidence="2" id="KW-1185">Reference proteome</keyword>
<dbReference type="EMBL" id="BGZK01000118">
    <property type="protein sequence ID" value="GBP20452.1"/>
    <property type="molecule type" value="Genomic_DNA"/>
</dbReference>